<evidence type="ECO:0000256" key="2">
    <source>
        <dbReference type="ARBA" id="ARBA00022679"/>
    </source>
</evidence>
<accession>A0ABW3U9V9</accession>
<dbReference type="GO" id="GO:0016740">
    <property type="term" value="F:transferase activity"/>
    <property type="evidence" value="ECO:0007669"/>
    <property type="project" value="UniProtKB-KW"/>
</dbReference>
<dbReference type="SUPFAM" id="SSF56214">
    <property type="entry name" value="4'-phosphopantetheinyl transferase"/>
    <property type="match status" value="2"/>
</dbReference>
<dbReference type="PANTHER" id="PTHR12215:SF15">
    <property type="entry name" value="4'-PHOSPHOPANTETHEINYL TRANSFERASE SUPERFAMILY-RELATED"/>
    <property type="match status" value="1"/>
</dbReference>
<dbReference type="InterPro" id="IPR050559">
    <property type="entry name" value="P-Pant_transferase_sf"/>
</dbReference>
<evidence type="ECO:0000259" key="4">
    <source>
        <dbReference type="Pfam" id="PF22624"/>
    </source>
</evidence>
<dbReference type="Pfam" id="PF22624">
    <property type="entry name" value="AASDHPPT_N"/>
    <property type="match status" value="1"/>
</dbReference>
<dbReference type="RefSeq" id="WP_230436052.1">
    <property type="nucleotide sequence ID" value="NZ_CP087715.1"/>
</dbReference>
<evidence type="ECO:0000256" key="1">
    <source>
        <dbReference type="ARBA" id="ARBA00010990"/>
    </source>
</evidence>
<dbReference type="InterPro" id="IPR008278">
    <property type="entry name" value="4-PPantetheinyl_Trfase_dom"/>
</dbReference>
<protein>
    <submittedName>
        <fullName evidence="5">4'-phosphopantetheinyl transferase family protein</fullName>
    </submittedName>
</protein>
<keyword evidence="6" id="KW-1185">Reference proteome</keyword>
<comment type="caution">
    <text evidence="5">The sequence shown here is derived from an EMBL/GenBank/DDBJ whole genome shotgun (WGS) entry which is preliminary data.</text>
</comment>
<dbReference type="InterPro" id="IPR055066">
    <property type="entry name" value="AASDHPPT_N"/>
</dbReference>
<name>A0ABW3U9V9_9GAMM</name>
<dbReference type="Proteomes" id="UP001597264">
    <property type="component" value="Unassembled WGS sequence"/>
</dbReference>
<evidence type="ECO:0000313" key="5">
    <source>
        <dbReference type="EMBL" id="MFD1217573.1"/>
    </source>
</evidence>
<dbReference type="Pfam" id="PF01648">
    <property type="entry name" value="ACPS"/>
    <property type="match status" value="1"/>
</dbReference>
<gene>
    <name evidence="5" type="ORF">ACFQ2X_13240</name>
</gene>
<evidence type="ECO:0000313" key="6">
    <source>
        <dbReference type="Proteomes" id="UP001597264"/>
    </source>
</evidence>
<keyword evidence="2 5" id="KW-0808">Transferase</keyword>
<reference evidence="6" key="1">
    <citation type="journal article" date="2019" name="Int. J. Syst. Evol. Microbiol.">
        <title>The Global Catalogue of Microorganisms (GCM) 10K type strain sequencing project: providing services to taxonomists for standard genome sequencing and annotation.</title>
        <authorList>
            <consortium name="The Broad Institute Genomics Platform"/>
            <consortium name="The Broad Institute Genome Sequencing Center for Infectious Disease"/>
            <person name="Wu L."/>
            <person name="Ma J."/>
        </authorList>
    </citation>
    <scope>NUCLEOTIDE SEQUENCE [LARGE SCALE GENOMIC DNA]</scope>
    <source>
        <strain evidence="6">CCUG 54356</strain>
    </source>
</reference>
<comment type="similarity">
    <text evidence="1">Belongs to the P-Pant transferase superfamily. Gsp/Sfp/HetI/AcpT family.</text>
</comment>
<dbReference type="InterPro" id="IPR037143">
    <property type="entry name" value="4-PPantetheinyl_Trfase_dom_sf"/>
</dbReference>
<evidence type="ECO:0000259" key="3">
    <source>
        <dbReference type="Pfam" id="PF01648"/>
    </source>
</evidence>
<organism evidence="5 6">
    <name type="scientific">Microbulbifer celer</name>
    <dbReference type="NCBI Taxonomy" id="435905"/>
    <lineage>
        <taxon>Bacteria</taxon>
        <taxon>Pseudomonadati</taxon>
        <taxon>Pseudomonadota</taxon>
        <taxon>Gammaproteobacteria</taxon>
        <taxon>Cellvibrionales</taxon>
        <taxon>Microbulbiferaceae</taxon>
        <taxon>Microbulbifer</taxon>
    </lineage>
</organism>
<dbReference type="Gene3D" id="3.90.470.20">
    <property type="entry name" value="4'-phosphopantetheinyl transferase domain"/>
    <property type="match status" value="1"/>
</dbReference>
<dbReference type="PANTHER" id="PTHR12215">
    <property type="entry name" value="PHOSPHOPANTETHEINE TRANSFERASE"/>
    <property type="match status" value="1"/>
</dbReference>
<feature type="domain" description="4'-phosphopantetheinyl transferase" evidence="3">
    <location>
        <begin position="109"/>
        <end position="205"/>
    </location>
</feature>
<proteinExistence type="inferred from homology"/>
<sequence length="239" mass="27017">MTLPAVWLLRTDDIPQGTSAAQALESILSREERERQARYASDELRHQFLLSRALLRRVLGTISNRTPESLTFSRNDAGKPHLASTPDLHFSLSHSGQWIGLAVSCESDIGIDIEQPQKPRDFMRIARHYFHPDECALLESPPQELMPVHFYRLWTMKEAFFKARGTGISEGLSRINLAGFHLGRGIQFDNDLAIPGRPWQFHYGMLRLPDTTQLHLAVAGTDSGIAEIRKENIHRGLDA</sequence>
<dbReference type="EMBL" id="JBHTLR010000017">
    <property type="protein sequence ID" value="MFD1217573.1"/>
    <property type="molecule type" value="Genomic_DNA"/>
</dbReference>
<feature type="domain" description="4'-phosphopantetheinyl transferase N-terminal" evidence="4">
    <location>
        <begin position="23"/>
        <end position="104"/>
    </location>
</feature>